<sequence length="183" mass="20306">MFKCRQLSKLPKLNGKPSVVFRGCKPGALTGAFPISDRFAVRLDPKHPALKVNPKVLPLVSQPFLSIKAIPFGFLTKPENVVTFERPVELWESRVARLKRSPLEQTDASSISLPVHLVMPKKTVHKKKYLRVAVARKVKTAIALILSRGMDVGSDGELVLNDEQTREDCNKLVVDARDTSNAV</sequence>
<gene>
    <name evidence="1" type="ORF">BT62DRAFT_188573</name>
</gene>
<comment type="caution">
    <text evidence="1">The sequence shown here is derived from an EMBL/GenBank/DDBJ whole genome shotgun (WGS) entry which is preliminary data.</text>
</comment>
<dbReference type="EMBL" id="MU250537">
    <property type="protein sequence ID" value="KAG7445290.1"/>
    <property type="molecule type" value="Genomic_DNA"/>
</dbReference>
<evidence type="ECO:0000313" key="1">
    <source>
        <dbReference type="EMBL" id="KAG7445290.1"/>
    </source>
</evidence>
<proteinExistence type="predicted"/>
<dbReference type="AlphaFoldDB" id="A0A9P7VRT1"/>
<dbReference type="GeneID" id="66102276"/>
<name>A0A9P7VRT1_9AGAR</name>
<evidence type="ECO:0000313" key="2">
    <source>
        <dbReference type="Proteomes" id="UP000812287"/>
    </source>
</evidence>
<accession>A0A9P7VRT1</accession>
<dbReference type="RefSeq" id="XP_043038790.1">
    <property type="nucleotide sequence ID" value="XM_043179980.1"/>
</dbReference>
<keyword evidence="2" id="KW-1185">Reference proteome</keyword>
<dbReference type="OrthoDB" id="3265918at2759"/>
<organism evidence="1 2">
    <name type="scientific">Guyanagaster necrorhizus</name>
    <dbReference type="NCBI Taxonomy" id="856835"/>
    <lineage>
        <taxon>Eukaryota</taxon>
        <taxon>Fungi</taxon>
        <taxon>Dikarya</taxon>
        <taxon>Basidiomycota</taxon>
        <taxon>Agaricomycotina</taxon>
        <taxon>Agaricomycetes</taxon>
        <taxon>Agaricomycetidae</taxon>
        <taxon>Agaricales</taxon>
        <taxon>Marasmiineae</taxon>
        <taxon>Physalacriaceae</taxon>
        <taxon>Guyanagaster</taxon>
    </lineage>
</organism>
<reference evidence="1" key="1">
    <citation type="submission" date="2020-11" db="EMBL/GenBank/DDBJ databases">
        <title>Adaptations for nitrogen fixation in a non-lichenized fungal sporocarp promotes dispersal by wood-feeding termites.</title>
        <authorList>
            <consortium name="DOE Joint Genome Institute"/>
            <person name="Koch R.A."/>
            <person name="Yoon G."/>
            <person name="Arayal U."/>
            <person name="Lail K."/>
            <person name="Amirebrahimi M."/>
            <person name="Labutti K."/>
            <person name="Lipzen A."/>
            <person name="Riley R."/>
            <person name="Barry K."/>
            <person name="Henrissat B."/>
            <person name="Grigoriev I.V."/>
            <person name="Herr J.R."/>
            <person name="Aime M.C."/>
        </authorList>
    </citation>
    <scope>NUCLEOTIDE SEQUENCE</scope>
    <source>
        <strain evidence="1">MCA 3950</strain>
    </source>
</reference>
<dbReference type="Proteomes" id="UP000812287">
    <property type="component" value="Unassembled WGS sequence"/>
</dbReference>
<protein>
    <submittedName>
        <fullName evidence="1">Uncharacterized protein</fullName>
    </submittedName>
</protein>